<protein>
    <submittedName>
        <fullName evidence="1">Uncharacterized protein</fullName>
    </submittedName>
</protein>
<dbReference type="STRING" id="1120975.SAMN02746064_01596"/>
<dbReference type="AlphaFoldDB" id="A0A1M4XVG9"/>
<accession>A0A1M4XVG9</accession>
<sequence length="83" mass="9488">MESWSVGKEKPFNYLKLTTFLRDGVSFPDCAAVISRAAEPDNKQSLCDQYDCLTTVSRLPNDRLTVISTHTYELYPIDKKVKK</sequence>
<evidence type="ECO:0000313" key="1">
    <source>
        <dbReference type="EMBL" id="SHE97418.1"/>
    </source>
</evidence>
<keyword evidence="2" id="KW-1185">Reference proteome</keyword>
<evidence type="ECO:0000313" key="2">
    <source>
        <dbReference type="Proteomes" id="UP000184251"/>
    </source>
</evidence>
<name>A0A1M4XVG9_9FIRM</name>
<reference evidence="1 2" key="1">
    <citation type="submission" date="2016-11" db="EMBL/GenBank/DDBJ databases">
        <authorList>
            <person name="Jaros S."/>
            <person name="Januszkiewicz K."/>
            <person name="Wedrychowicz H."/>
        </authorList>
    </citation>
    <scope>NUCLEOTIDE SEQUENCE [LARGE SCALE GENOMIC DNA]</scope>
    <source>
        <strain evidence="1 2">DSM 14828</strain>
    </source>
</reference>
<proteinExistence type="predicted"/>
<gene>
    <name evidence="1" type="ORF">SAMN02746064_01596</name>
</gene>
<dbReference type="Proteomes" id="UP000184251">
    <property type="component" value="Unassembled WGS sequence"/>
</dbReference>
<dbReference type="EMBL" id="FQTU01000011">
    <property type="protein sequence ID" value="SHE97418.1"/>
    <property type="molecule type" value="Genomic_DNA"/>
</dbReference>
<organism evidence="1 2">
    <name type="scientific">Alkalibacter saccharofermentans DSM 14828</name>
    <dbReference type="NCBI Taxonomy" id="1120975"/>
    <lineage>
        <taxon>Bacteria</taxon>
        <taxon>Bacillati</taxon>
        <taxon>Bacillota</taxon>
        <taxon>Clostridia</taxon>
        <taxon>Eubacteriales</taxon>
        <taxon>Eubacteriaceae</taxon>
        <taxon>Alkalibacter</taxon>
    </lineage>
</organism>